<keyword evidence="1" id="KW-1133">Transmembrane helix</keyword>
<keyword evidence="3" id="KW-1185">Reference proteome</keyword>
<dbReference type="AlphaFoldDB" id="V4V5H7"/>
<accession>V4V5H7</accession>
<dbReference type="EMBL" id="KI536799">
    <property type="protein sequence ID" value="ESR47234.1"/>
    <property type="molecule type" value="Genomic_DNA"/>
</dbReference>
<gene>
    <name evidence="2" type="ORF">CICLE_v10003721mg</name>
</gene>
<dbReference type="KEGG" id="cic:CICLE_v10003721mg"/>
<feature type="transmembrane region" description="Helical" evidence="1">
    <location>
        <begin position="104"/>
        <end position="125"/>
    </location>
</feature>
<dbReference type="OMA" id="MNRIKLC"/>
<keyword evidence="1" id="KW-0472">Membrane</keyword>
<reference evidence="2 3" key="1">
    <citation type="submission" date="2013-10" db="EMBL/GenBank/DDBJ databases">
        <authorList>
            <consortium name="International Citrus Genome Consortium"/>
            <person name="Jenkins J."/>
            <person name="Schmutz J."/>
            <person name="Prochnik S."/>
            <person name="Rokhsar D."/>
            <person name="Gmitter F."/>
            <person name="Ollitrault P."/>
            <person name="Machado M."/>
            <person name="Talon M."/>
            <person name="Wincker P."/>
            <person name="Jaillon O."/>
            <person name="Morgante M."/>
        </authorList>
    </citation>
    <scope>NUCLEOTIDE SEQUENCE</scope>
    <source>
        <strain evidence="3">cv. Clemenules</strain>
    </source>
</reference>
<proteinExistence type="predicted"/>
<dbReference type="InParanoid" id="V4V5H7"/>
<sequence length="128" mass="14870">RPRQVKTFHIFPSRIFDSYEFKNLKQRGKEMETKEEGVKLQIAIRCAKALNLLSSLRNRDLKATTNDDDEEKETMKRIIGDLQVELARERLTTKKLKLSGLMELVLQVAMLLFVSAYLLIIAFNVNEN</sequence>
<feature type="non-terminal residue" evidence="2">
    <location>
        <position position="1"/>
    </location>
</feature>
<evidence type="ECO:0000256" key="1">
    <source>
        <dbReference type="SAM" id="Phobius"/>
    </source>
</evidence>
<dbReference type="eggNOG" id="ENOG502SAGR">
    <property type="taxonomic scope" value="Eukaryota"/>
</dbReference>
<evidence type="ECO:0000313" key="3">
    <source>
        <dbReference type="Proteomes" id="UP000030687"/>
    </source>
</evidence>
<dbReference type="Gramene" id="ESR47234">
    <property type="protein sequence ID" value="ESR47234"/>
    <property type="gene ID" value="CICLE_v10003721mg"/>
</dbReference>
<organism evidence="2 3">
    <name type="scientific">Citrus clementina</name>
    <name type="common">Clementine</name>
    <name type="synonym">Citrus deliciosa x Citrus sinensis</name>
    <dbReference type="NCBI Taxonomy" id="85681"/>
    <lineage>
        <taxon>Eukaryota</taxon>
        <taxon>Viridiplantae</taxon>
        <taxon>Streptophyta</taxon>
        <taxon>Embryophyta</taxon>
        <taxon>Tracheophyta</taxon>
        <taxon>Spermatophyta</taxon>
        <taxon>Magnoliopsida</taxon>
        <taxon>eudicotyledons</taxon>
        <taxon>Gunneridae</taxon>
        <taxon>Pentapetalae</taxon>
        <taxon>rosids</taxon>
        <taxon>malvids</taxon>
        <taxon>Sapindales</taxon>
        <taxon>Rutaceae</taxon>
        <taxon>Aurantioideae</taxon>
        <taxon>Citrus</taxon>
    </lineage>
</organism>
<name>V4V5H7_CITCL</name>
<evidence type="ECO:0000313" key="2">
    <source>
        <dbReference type="EMBL" id="ESR47234.1"/>
    </source>
</evidence>
<dbReference type="Proteomes" id="UP000030687">
    <property type="component" value="Unassembled WGS sequence"/>
</dbReference>
<protein>
    <submittedName>
        <fullName evidence="2">Uncharacterized protein</fullName>
    </submittedName>
</protein>
<keyword evidence="1" id="KW-0812">Transmembrane</keyword>